<dbReference type="RefSeq" id="WP_059261747.1">
    <property type="nucleotide sequence ID" value="NZ_KQ948351.1"/>
</dbReference>
<proteinExistence type="predicted"/>
<accession>A0A101QMB8</accession>
<reference evidence="1 2" key="1">
    <citation type="submission" date="2015-10" db="EMBL/GenBank/DDBJ databases">
        <title>Draft genome sequence of Streptomyces corchorusii DSM 40340, type strain for the species Streptomyces corchorusii.</title>
        <authorList>
            <person name="Ruckert C."/>
            <person name="Winkler A."/>
            <person name="Kalinowski J."/>
            <person name="Kampfer P."/>
            <person name="Glaeser S."/>
        </authorList>
    </citation>
    <scope>NUCLEOTIDE SEQUENCE [LARGE SCALE GENOMIC DNA]</scope>
    <source>
        <strain evidence="1 2">DSM 40340</strain>
    </source>
</reference>
<evidence type="ECO:0000313" key="1">
    <source>
        <dbReference type="EMBL" id="KUN32536.1"/>
    </source>
</evidence>
<dbReference type="AlphaFoldDB" id="A0A101QMB8"/>
<gene>
    <name evidence="1" type="ORF">AQJ11_03140</name>
</gene>
<comment type="caution">
    <text evidence="1">The sequence shown here is derived from an EMBL/GenBank/DDBJ whole genome shotgun (WGS) entry which is preliminary data.</text>
</comment>
<keyword evidence="2" id="KW-1185">Reference proteome</keyword>
<protein>
    <submittedName>
        <fullName evidence="1">Uncharacterized protein</fullName>
    </submittedName>
</protein>
<dbReference type="EMBL" id="LMWP01000002">
    <property type="protein sequence ID" value="KUN32536.1"/>
    <property type="molecule type" value="Genomic_DNA"/>
</dbReference>
<dbReference type="Proteomes" id="UP000053398">
    <property type="component" value="Unassembled WGS sequence"/>
</dbReference>
<organism evidence="1 2">
    <name type="scientific">Streptomyces corchorusii</name>
    <name type="common">Streptomyces chibaensis</name>
    <dbReference type="NCBI Taxonomy" id="1903"/>
    <lineage>
        <taxon>Bacteria</taxon>
        <taxon>Bacillati</taxon>
        <taxon>Actinomycetota</taxon>
        <taxon>Actinomycetes</taxon>
        <taxon>Kitasatosporales</taxon>
        <taxon>Streptomycetaceae</taxon>
        <taxon>Streptomyces</taxon>
    </lineage>
</organism>
<sequence>MAEHFHQLDLCPHCDGLRVLSATRLDGVSIDLDAGPFSFRGKATVVWLTPLSDDCPNTSLEVNRG</sequence>
<evidence type="ECO:0000313" key="2">
    <source>
        <dbReference type="Proteomes" id="UP000053398"/>
    </source>
</evidence>
<name>A0A101QMB8_STRCK</name>